<feature type="non-terminal residue" evidence="2">
    <location>
        <position position="1"/>
    </location>
</feature>
<dbReference type="EMBL" id="BART01007915">
    <property type="protein sequence ID" value="GAG65658.1"/>
    <property type="molecule type" value="Genomic_DNA"/>
</dbReference>
<feature type="domain" description="Amidase" evidence="1">
    <location>
        <begin position="1"/>
        <end position="346"/>
    </location>
</feature>
<dbReference type="InterPro" id="IPR000120">
    <property type="entry name" value="Amidase"/>
</dbReference>
<dbReference type="PROSITE" id="PS00571">
    <property type="entry name" value="AMIDASES"/>
    <property type="match status" value="1"/>
</dbReference>
<protein>
    <recommendedName>
        <fullName evidence="1">Amidase domain-containing protein</fullName>
    </recommendedName>
</protein>
<sequence>DDIVVQRLKKAGAVIVGKTNVPELGSSGVTDNLLFGETLNPWNLTKTPGGSSGGAAAAVASGLGPLALGSDGGGSIRVPCAFCNLYGLKPNFGRIPKRHIQMRFDLRSHYGPLVRYVKDAALMLDVMSGPDDSDKYSLPKQNISYLKALEQTPKKLKIGYSLDLGFVKAIEPDVKECVLNAVKKFESNNSWSVEEAKIKMKDPYFATSALLTTAFAYDLKPYLKKWRDELNPNLVRMIDFAKNINVLDLQGALQERKKAYEVMVQYFKNYDILITPTTACPAFDSGIMYPAKINGKAIRPLGAIPYTIPFNFSGHPAASIPCGWSKEGLPIGMQIVGKRFDEITVLQVSKAFEEIAPWQDKKPQFN</sequence>
<organism evidence="2">
    <name type="scientific">marine sediment metagenome</name>
    <dbReference type="NCBI Taxonomy" id="412755"/>
    <lineage>
        <taxon>unclassified sequences</taxon>
        <taxon>metagenomes</taxon>
        <taxon>ecological metagenomes</taxon>
    </lineage>
</organism>
<accession>X0ZYW9</accession>
<dbReference type="Gene3D" id="3.90.1300.10">
    <property type="entry name" value="Amidase signature (AS) domain"/>
    <property type="match status" value="1"/>
</dbReference>
<dbReference type="GO" id="GO:0003824">
    <property type="term" value="F:catalytic activity"/>
    <property type="evidence" value="ECO:0007669"/>
    <property type="project" value="InterPro"/>
</dbReference>
<evidence type="ECO:0000259" key="1">
    <source>
        <dbReference type="Pfam" id="PF01425"/>
    </source>
</evidence>
<dbReference type="AlphaFoldDB" id="X0ZYW9"/>
<reference evidence="2" key="1">
    <citation type="journal article" date="2014" name="Front. Microbiol.">
        <title>High frequency of phylogenetically diverse reductive dehalogenase-homologous genes in deep subseafloor sedimentary metagenomes.</title>
        <authorList>
            <person name="Kawai M."/>
            <person name="Futagami T."/>
            <person name="Toyoda A."/>
            <person name="Takaki Y."/>
            <person name="Nishi S."/>
            <person name="Hori S."/>
            <person name="Arai W."/>
            <person name="Tsubouchi T."/>
            <person name="Morono Y."/>
            <person name="Uchiyama I."/>
            <person name="Ito T."/>
            <person name="Fujiyama A."/>
            <person name="Inagaki F."/>
            <person name="Takami H."/>
        </authorList>
    </citation>
    <scope>NUCLEOTIDE SEQUENCE</scope>
    <source>
        <strain evidence="2">Expedition CK06-06</strain>
    </source>
</reference>
<gene>
    <name evidence="2" type="ORF">S01H4_17906</name>
</gene>
<dbReference type="InterPro" id="IPR020556">
    <property type="entry name" value="Amidase_CS"/>
</dbReference>
<dbReference type="InterPro" id="IPR036928">
    <property type="entry name" value="AS_sf"/>
</dbReference>
<proteinExistence type="predicted"/>
<evidence type="ECO:0000313" key="2">
    <source>
        <dbReference type="EMBL" id="GAG65658.1"/>
    </source>
</evidence>
<dbReference type="SUPFAM" id="SSF75304">
    <property type="entry name" value="Amidase signature (AS) enzymes"/>
    <property type="match status" value="1"/>
</dbReference>
<dbReference type="PANTHER" id="PTHR11895:SF7">
    <property type="entry name" value="GLUTAMYL-TRNA(GLN) AMIDOTRANSFERASE SUBUNIT A, MITOCHONDRIAL"/>
    <property type="match status" value="1"/>
</dbReference>
<name>X0ZYW9_9ZZZZ</name>
<dbReference type="PANTHER" id="PTHR11895">
    <property type="entry name" value="TRANSAMIDASE"/>
    <property type="match status" value="1"/>
</dbReference>
<dbReference type="Pfam" id="PF01425">
    <property type="entry name" value="Amidase"/>
    <property type="match status" value="1"/>
</dbReference>
<comment type="caution">
    <text evidence="2">The sequence shown here is derived from an EMBL/GenBank/DDBJ whole genome shotgun (WGS) entry which is preliminary data.</text>
</comment>
<dbReference type="InterPro" id="IPR023631">
    <property type="entry name" value="Amidase_dom"/>
</dbReference>